<dbReference type="AlphaFoldDB" id="A0A4Q0Y365"/>
<organism evidence="1 2">
    <name type="scientific">Halarcobacter anaerophilus</name>
    <dbReference type="NCBI Taxonomy" id="877500"/>
    <lineage>
        <taxon>Bacteria</taxon>
        <taxon>Pseudomonadati</taxon>
        <taxon>Campylobacterota</taxon>
        <taxon>Epsilonproteobacteria</taxon>
        <taxon>Campylobacterales</taxon>
        <taxon>Arcobacteraceae</taxon>
        <taxon>Halarcobacter</taxon>
    </lineage>
</organism>
<dbReference type="PROSITE" id="PS51257">
    <property type="entry name" value="PROKAR_LIPOPROTEIN"/>
    <property type="match status" value="1"/>
</dbReference>
<dbReference type="RefSeq" id="WP_044418346.1">
    <property type="nucleotide sequence ID" value="NZ_CP041070.1"/>
</dbReference>
<evidence type="ECO:0000313" key="2">
    <source>
        <dbReference type="Proteomes" id="UP000290191"/>
    </source>
</evidence>
<keyword evidence="2" id="KW-1185">Reference proteome</keyword>
<reference evidence="1 2" key="1">
    <citation type="submission" date="2017-10" db="EMBL/GenBank/DDBJ databases">
        <title>Genomics of the genus Arcobacter.</title>
        <authorList>
            <person name="Perez-Cataluna A."/>
            <person name="Figueras M.J."/>
        </authorList>
    </citation>
    <scope>NUCLEOTIDE SEQUENCE [LARGE SCALE GENOMIC DNA]</scope>
    <source>
        <strain evidence="1 2">DSM 24636</strain>
    </source>
</reference>
<sequence length="285" mass="32385">MKKVFVLSVIVIFIFTGCSEEKAQGVLTVVKSFEAKSLQAISAYETLFKDSVYLEKKSNDEIFDLTSAAIKKYGKEAVTFERLIQELSSREQNQLNQKIKEEFDEIKTLYKKIGNTYDSLSLGNLASAKYLSCSRDIVAKAIIQLVNFSVFLNENPLYGDKLKKDVASYKNLIVKEENSKAKLLLQDIANEVITYDEKHENALKLTFIAVEEGEKLHSLLGTYKDVSLEDILSITQSGFDLVSTVEGIDISKISEKLLVFKKQFSEDEYWKRVSNISIFELEECK</sequence>
<accession>A0A4Q0Y365</accession>
<name>A0A4Q0Y365_9BACT</name>
<dbReference type="Proteomes" id="UP000290191">
    <property type="component" value="Unassembled WGS sequence"/>
</dbReference>
<comment type="caution">
    <text evidence="1">The sequence shown here is derived from an EMBL/GenBank/DDBJ whole genome shotgun (WGS) entry which is preliminary data.</text>
</comment>
<protein>
    <recommendedName>
        <fullName evidence="3">Lipoprotein</fullName>
    </recommendedName>
</protein>
<evidence type="ECO:0008006" key="3">
    <source>
        <dbReference type="Google" id="ProtNLM"/>
    </source>
</evidence>
<dbReference type="STRING" id="877500.GCA_000935065_02532"/>
<dbReference type="EMBL" id="PDKO01000001">
    <property type="protein sequence ID" value="RXJ64557.1"/>
    <property type="molecule type" value="Genomic_DNA"/>
</dbReference>
<gene>
    <name evidence="1" type="ORF">CRV06_00960</name>
</gene>
<proteinExistence type="predicted"/>
<dbReference type="OrthoDB" id="9255657at2"/>
<evidence type="ECO:0000313" key="1">
    <source>
        <dbReference type="EMBL" id="RXJ64557.1"/>
    </source>
</evidence>